<dbReference type="GO" id="GO:0015627">
    <property type="term" value="C:type II protein secretion system complex"/>
    <property type="evidence" value="ECO:0007669"/>
    <property type="project" value="TreeGrafter"/>
</dbReference>
<evidence type="ECO:0000256" key="2">
    <source>
        <dbReference type="SAM" id="Phobius"/>
    </source>
</evidence>
<organism evidence="4 5">
    <name type="scientific">Micromonospora echinospora</name>
    <name type="common">Micromonospora purpurea</name>
    <dbReference type="NCBI Taxonomy" id="1877"/>
    <lineage>
        <taxon>Bacteria</taxon>
        <taxon>Bacillati</taxon>
        <taxon>Actinomycetota</taxon>
        <taxon>Actinomycetes</taxon>
        <taxon>Micromonosporales</taxon>
        <taxon>Micromonosporaceae</taxon>
        <taxon>Micromonospora</taxon>
    </lineage>
</organism>
<evidence type="ECO:0000313" key="5">
    <source>
        <dbReference type="Proteomes" id="UP000198253"/>
    </source>
</evidence>
<dbReference type="InterPro" id="IPR003583">
    <property type="entry name" value="Hlx-hairpin-Hlx_DNA-bd_motif"/>
</dbReference>
<evidence type="ECO:0000313" key="4">
    <source>
        <dbReference type="EMBL" id="SCF13520.1"/>
    </source>
</evidence>
<dbReference type="PANTHER" id="PTHR21180:SF32">
    <property type="entry name" value="ENDONUCLEASE_EXONUCLEASE_PHOSPHATASE FAMILY DOMAIN-CONTAINING PROTEIN 1"/>
    <property type="match status" value="1"/>
</dbReference>
<feature type="domain" description="Helix-hairpin-helix DNA-binding motif class 1" evidence="3">
    <location>
        <begin position="262"/>
        <end position="281"/>
    </location>
</feature>
<dbReference type="Gene3D" id="1.10.150.320">
    <property type="entry name" value="Photosystem II 12 kDa extrinsic protein"/>
    <property type="match status" value="1"/>
</dbReference>
<feature type="domain" description="Helix-hairpin-helix DNA-binding motif class 1" evidence="3">
    <location>
        <begin position="232"/>
        <end position="251"/>
    </location>
</feature>
<keyword evidence="5" id="KW-1185">Reference proteome</keyword>
<accession>A0A1C4XYI3</accession>
<keyword evidence="2" id="KW-1133">Transmembrane helix</keyword>
<name>A0A1C4XYI3_MICEC</name>
<dbReference type="InterPro" id="IPR004509">
    <property type="entry name" value="Competence_ComEA_HhH"/>
</dbReference>
<protein>
    <submittedName>
        <fullName evidence="4">Competence protein ComEA</fullName>
    </submittedName>
</protein>
<dbReference type="InParanoid" id="A0A1C4XYI3"/>
<dbReference type="InterPro" id="IPR051675">
    <property type="entry name" value="Endo/Exo/Phosphatase_dom_1"/>
</dbReference>
<dbReference type="InterPro" id="IPR010994">
    <property type="entry name" value="RuvA_2-like"/>
</dbReference>
<evidence type="ECO:0000259" key="3">
    <source>
        <dbReference type="SMART" id="SM00278"/>
    </source>
</evidence>
<proteinExistence type="predicted"/>
<evidence type="ECO:0000256" key="1">
    <source>
        <dbReference type="SAM" id="MobiDB-lite"/>
    </source>
</evidence>
<dbReference type="EMBL" id="LT607413">
    <property type="protein sequence ID" value="SCF13520.1"/>
    <property type="molecule type" value="Genomic_DNA"/>
</dbReference>
<dbReference type="GO" id="GO:0006281">
    <property type="term" value="P:DNA repair"/>
    <property type="evidence" value="ECO:0007669"/>
    <property type="project" value="InterPro"/>
</dbReference>
<reference evidence="5" key="1">
    <citation type="submission" date="2016-06" db="EMBL/GenBank/DDBJ databases">
        <authorList>
            <person name="Varghese N."/>
            <person name="Submissions Spin"/>
        </authorList>
    </citation>
    <scope>NUCLEOTIDE SEQUENCE [LARGE SCALE GENOMIC DNA]</scope>
    <source>
        <strain evidence="5">DSM 43816</strain>
    </source>
</reference>
<feature type="compositionally biased region" description="Polar residues" evidence="1">
    <location>
        <begin position="55"/>
        <end position="64"/>
    </location>
</feature>
<sequence>MGRRLRRLLPVRSGRVPEPFVAPVREFRPFPAVGRPSLRDAGPLPEDSSGPEPPRSTSSDQPAASTAGVVMPALPGPGAFDPGRRGVRALAVVAALVVLGAGFWAWRSRPQVEPVAAPTASAGSAVDAATEPPSGSGAAELVVAVAGRVRRPGLVRLPAGARVADAIEAAGGAQPGVDVALLNPARRVTDGELIVVGVTPPPGAGPPTAAAAPGAAGPAAAGKVNLNTATVAQLDTLPGVGPVLAQRIVDHRDQQGGFRSVGDLRQVEGIGDARYEQLKDLVTV</sequence>
<dbReference type="GO" id="GO:0015628">
    <property type="term" value="P:protein secretion by the type II secretion system"/>
    <property type="evidence" value="ECO:0007669"/>
    <property type="project" value="TreeGrafter"/>
</dbReference>
<feature type="region of interest" description="Disordered" evidence="1">
    <location>
        <begin position="30"/>
        <end position="70"/>
    </location>
</feature>
<gene>
    <name evidence="4" type="ORF">GA0070618_3451</name>
</gene>
<keyword evidence="2" id="KW-0812">Transmembrane</keyword>
<keyword evidence="2" id="KW-0472">Membrane</keyword>
<dbReference type="PANTHER" id="PTHR21180">
    <property type="entry name" value="ENDONUCLEASE/EXONUCLEASE/PHOSPHATASE FAMILY DOMAIN-CONTAINING PROTEIN 1"/>
    <property type="match status" value="1"/>
</dbReference>
<dbReference type="AlphaFoldDB" id="A0A1C4XYI3"/>
<feature type="transmembrane region" description="Helical" evidence="2">
    <location>
        <begin position="87"/>
        <end position="106"/>
    </location>
</feature>
<dbReference type="InterPro" id="IPR019554">
    <property type="entry name" value="Soluble_ligand-bd"/>
</dbReference>
<dbReference type="Pfam" id="PF10531">
    <property type="entry name" value="SLBB"/>
    <property type="match status" value="1"/>
</dbReference>
<dbReference type="SMART" id="SM00278">
    <property type="entry name" value="HhH1"/>
    <property type="match status" value="2"/>
</dbReference>
<dbReference type="SUPFAM" id="SSF47781">
    <property type="entry name" value="RuvA domain 2-like"/>
    <property type="match status" value="1"/>
</dbReference>
<dbReference type="Proteomes" id="UP000198253">
    <property type="component" value="Chromosome I"/>
</dbReference>
<dbReference type="NCBIfam" id="TIGR00426">
    <property type="entry name" value="competence protein ComEA helix-hairpin-helix repeat region"/>
    <property type="match status" value="1"/>
</dbReference>
<dbReference type="Pfam" id="PF12836">
    <property type="entry name" value="HHH_3"/>
    <property type="match status" value="1"/>
</dbReference>
<dbReference type="GO" id="GO:0003677">
    <property type="term" value="F:DNA binding"/>
    <property type="evidence" value="ECO:0007669"/>
    <property type="project" value="InterPro"/>
</dbReference>